<organism evidence="7 8">
    <name type="scientific">Motilibacter deserti</name>
    <dbReference type="NCBI Taxonomy" id="2714956"/>
    <lineage>
        <taxon>Bacteria</taxon>
        <taxon>Bacillati</taxon>
        <taxon>Actinomycetota</taxon>
        <taxon>Actinomycetes</taxon>
        <taxon>Motilibacterales</taxon>
        <taxon>Motilibacteraceae</taxon>
        <taxon>Motilibacter</taxon>
    </lineage>
</organism>
<dbReference type="PANTHER" id="PTHR47506">
    <property type="entry name" value="TRANSCRIPTIONAL REGULATORY PROTEIN"/>
    <property type="match status" value="1"/>
</dbReference>
<name>A0ABX0GS99_9ACTN</name>
<dbReference type="EMBL" id="JAANNP010000002">
    <property type="protein sequence ID" value="NHC13642.1"/>
    <property type="molecule type" value="Genomic_DNA"/>
</dbReference>
<protein>
    <submittedName>
        <fullName evidence="7">TetR/AcrR family transcriptional regulator</fullName>
    </submittedName>
</protein>
<feature type="domain" description="HTH tetR-type" evidence="6">
    <location>
        <begin position="6"/>
        <end position="66"/>
    </location>
</feature>
<sequence>MARPRTTSDEQIFTATGEALRRHGLSGTTLAAVAREAGMSSAGLVQRFGSKRALLLAFAERAADATGACFAQARQRTDCALEALHEGLAALTEGLDSPAQLANSLGFLQLDVADEEFRRHAAANARRVESELEALLGEAVDARELDDGAEPQRLAHSVYVAYNGALVLWPLLGQAPLRDELRAAVDAVLLPHRPARPTRALPKEANA</sequence>
<gene>
    <name evidence="7" type="ORF">G9H71_07590</name>
</gene>
<reference evidence="7 8" key="1">
    <citation type="submission" date="2020-03" db="EMBL/GenBank/DDBJ databases">
        <title>Two novel Motilibacter sp.</title>
        <authorList>
            <person name="Liu S."/>
        </authorList>
    </citation>
    <scope>NUCLEOTIDE SEQUENCE [LARGE SCALE GENOMIC DNA]</scope>
    <source>
        <strain evidence="7 8">E257</strain>
    </source>
</reference>
<dbReference type="Pfam" id="PF00440">
    <property type="entry name" value="TetR_N"/>
    <property type="match status" value="1"/>
</dbReference>
<dbReference type="InterPro" id="IPR036271">
    <property type="entry name" value="Tet_transcr_reg_TetR-rel_C_sf"/>
</dbReference>
<dbReference type="PROSITE" id="PS50977">
    <property type="entry name" value="HTH_TETR_2"/>
    <property type="match status" value="1"/>
</dbReference>
<accession>A0ABX0GS99</accession>
<feature type="coiled-coil region" evidence="5">
    <location>
        <begin position="118"/>
        <end position="145"/>
    </location>
</feature>
<proteinExistence type="predicted"/>
<keyword evidence="1" id="KW-0805">Transcription regulation</keyword>
<dbReference type="PANTHER" id="PTHR47506:SF1">
    <property type="entry name" value="HTH-TYPE TRANSCRIPTIONAL REGULATOR YJDC"/>
    <property type="match status" value="1"/>
</dbReference>
<keyword evidence="3" id="KW-0804">Transcription</keyword>
<comment type="caution">
    <text evidence="7">The sequence shown here is derived from an EMBL/GenBank/DDBJ whole genome shotgun (WGS) entry which is preliminary data.</text>
</comment>
<evidence type="ECO:0000313" key="8">
    <source>
        <dbReference type="Proteomes" id="UP000800981"/>
    </source>
</evidence>
<evidence type="ECO:0000256" key="3">
    <source>
        <dbReference type="ARBA" id="ARBA00023163"/>
    </source>
</evidence>
<dbReference type="Gene3D" id="1.10.357.10">
    <property type="entry name" value="Tetracycline Repressor, domain 2"/>
    <property type="match status" value="1"/>
</dbReference>
<keyword evidence="2 4" id="KW-0238">DNA-binding</keyword>
<evidence type="ECO:0000256" key="4">
    <source>
        <dbReference type="PROSITE-ProRule" id="PRU00335"/>
    </source>
</evidence>
<keyword evidence="8" id="KW-1185">Reference proteome</keyword>
<dbReference type="RefSeq" id="WP_166280292.1">
    <property type="nucleotide sequence ID" value="NZ_JAANNP010000002.1"/>
</dbReference>
<dbReference type="InterPro" id="IPR009057">
    <property type="entry name" value="Homeodomain-like_sf"/>
</dbReference>
<evidence type="ECO:0000256" key="2">
    <source>
        <dbReference type="ARBA" id="ARBA00023125"/>
    </source>
</evidence>
<keyword evidence="5" id="KW-0175">Coiled coil</keyword>
<evidence type="ECO:0000259" key="6">
    <source>
        <dbReference type="PROSITE" id="PS50977"/>
    </source>
</evidence>
<evidence type="ECO:0000313" key="7">
    <source>
        <dbReference type="EMBL" id="NHC13642.1"/>
    </source>
</evidence>
<evidence type="ECO:0000256" key="5">
    <source>
        <dbReference type="SAM" id="Coils"/>
    </source>
</evidence>
<dbReference type="SUPFAM" id="SSF48498">
    <property type="entry name" value="Tetracyclin repressor-like, C-terminal domain"/>
    <property type="match status" value="1"/>
</dbReference>
<dbReference type="InterPro" id="IPR001647">
    <property type="entry name" value="HTH_TetR"/>
</dbReference>
<feature type="DNA-binding region" description="H-T-H motif" evidence="4">
    <location>
        <begin position="29"/>
        <end position="48"/>
    </location>
</feature>
<evidence type="ECO:0000256" key="1">
    <source>
        <dbReference type="ARBA" id="ARBA00023015"/>
    </source>
</evidence>
<dbReference type="SUPFAM" id="SSF46689">
    <property type="entry name" value="Homeodomain-like"/>
    <property type="match status" value="1"/>
</dbReference>
<dbReference type="Proteomes" id="UP000800981">
    <property type="component" value="Unassembled WGS sequence"/>
</dbReference>